<proteinExistence type="predicted"/>
<sequence length="61" mass="7234">MANLNRHVGFCRESELSKKLRKLKSTAKKQKLKDWAIDVREVKALHDGVPRFRLELSWEKD</sequence>
<dbReference type="Proteomes" id="UP000325424">
    <property type="component" value="Segment"/>
</dbReference>
<organism evidence="1 2">
    <name type="scientific">Stenotrophomonas phage Moby</name>
    <dbReference type="NCBI Taxonomy" id="2601680"/>
    <lineage>
        <taxon>Viruses</taxon>
        <taxon>Duplodnaviria</taxon>
        <taxon>Heunggongvirae</taxon>
        <taxon>Uroviricota</taxon>
        <taxon>Caudoviricetes</taxon>
        <taxon>Menderavirus</taxon>
        <taxon>Menderavirus moby</taxon>
    </lineage>
</organism>
<reference evidence="2" key="1">
    <citation type="submission" date="2019-06" db="EMBL/GenBank/DDBJ databases">
        <title>Complete genome sequence of Stenotrophomonas phage Moby.</title>
        <authorList>
            <person name="Vicary A."/>
            <person name="Newkirk H."/>
            <person name="Moreland R."/>
            <person name="Liu M."/>
            <person name="Ramsey J."/>
            <person name="Gonzalez C.F."/>
            <person name="Leavitt J."/>
        </authorList>
    </citation>
    <scope>NUCLEOTIDE SEQUENCE [LARGE SCALE GENOMIC DNA]</scope>
</reference>
<keyword evidence="2" id="KW-1185">Reference proteome</keyword>
<name>A0A5P8PMM4_9CAUD</name>
<accession>A0A5P8PMM4</accession>
<evidence type="ECO:0000313" key="1">
    <source>
        <dbReference type="EMBL" id="QFR57933.1"/>
    </source>
</evidence>
<protein>
    <submittedName>
        <fullName evidence="1">Uncharacterized protein</fullName>
    </submittedName>
</protein>
<evidence type="ECO:0000313" key="2">
    <source>
        <dbReference type="Proteomes" id="UP000325424"/>
    </source>
</evidence>
<dbReference type="EMBL" id="MN095772">
    <property type="protein sequence ID" value="QFR57933.1"/>
    <property type="molecule type" value="Genomic_DNA"/>
</dbReference>
<gene>
    <name evidence="1" type="ORF">CPT_Moby_208</name>
</gene>